<dbReference type="Proteomes" id="UP000267035">
    <property type="component" value="Unassembled WGS sequence"/>
</dbReference>
<comment type="caution">
    <text evidence="2">The sequence shown here is derived from an EMBL/GenBank/DDBJ whole genome shotgun (WGS) entry which is preliminary data.</text>
</comment>
<gene>
    <name evidence="2" type="ORF">EBQ25_03820</name>
</gene>
<accession>A0A3M6QD13</accession>
<dbReference type="EMBL" id="RDQL01000004">
    <property type="protein sequence ID" value="RMX00950.1"/>
    <property type="molecule type" value="Genomic_DNA"/>
</dbReference>
<evidence type="ECO:0000313" key="3">
    <source>
        <dbReference type="Proteomes" id="UP000267035"/>
    </source>
</evidence>
<keyword evidence="3" id="KW-1185">Reference proteome</keyword>
<organism evidence="2 3">
    <name type="scientific">Allofranklinella schreckenbergeri</name>
    <dbReference type="NCBI Taxonomy" id="1076744"/>
    <lineage>
        <taxon>Bacteria</taxon>
        <taxon>Pseudomonadati</taxon>
        <taxon>Pseudomonadota</taxon>
        <taxon>Betaproteobacteria</taxon>
        <taxon>Burkholderiales</taxon>
        <taxon>Comamonadaceae</taxon>
        <taxon>Allofranklinella</taxon>
    </lineage>
</organism>
<sequence>MPGMACAIGRALTGKRSPRIPRTQGVQGAAAAPATSSTTSTTHGRPCARSARDAADAGAAGGLGGFFQGVCLGVGPHGATVVGAQKLADGVLHHQSRADVQNALQEAACFYNHVRLHQNLKGLTPKEAWDELAPGDLQQGAHDTLFVQTLDGCFAIIGSGVKA</sequence>
<feature type="region of interest" description="Disordered" evidence="1">
    <location>
        <begin position="13"/>
        <end position="50"/>
    </location>
</feature>
<feature type="compositionally biased region" description="Low complexity" evidence="1">
    <location>
        <begin position="29"/>
        <end position="42"/>
    </location>
</feature>
<reference evidence="2 3" key="1">
    <citation type="submission" date="2018-10" db="EMBL/GenBank/DDBJ databases">
        <title>Comamonadaceae CDC group NO-1 genome sequencing and assembly.</title>
        <authorList>
            <person name="Bernier A.-M."/>
            <person name="Bernard K."/>
        </authorList>
    </citation>
    <scope>NUCLEOTIDE SEQUENCE [LARGE SCALE GENOMIC DNA]</scope>
    <source>
        <strain evidence="2 3">NML161473</strain>
    </source>
</reference>
<evidence type="ECO:0000313" key="2">
    <source>
        <dbReference type="EMBL" id="RMX00950.1"/>
    </source>
</evidence>
<protein>
    <submittedName>
        <fullName evidence="2">Uncharacterized protein</fullName>
    </submittedName>
</protein>
<dbReference type="AlphaFoldDB" id="A0A3M6QD13"/>
<evidence type="ECO:0000256" key="1">
    <source>
        <dbReference type="SAM" id="MobiDB-lite"/>
    </source>
</evidence>
<proteinExistence type="predicted"/>
<name>A0A3M6QD13_9BURK</name>